<feature type="region of interest" description="Disordered" evidence="2">
    <location>
        <begin position="72"/>
        <end position="175"/>
    </location>
</feature>
<gene>
    <name evidence="3" type="ORF">LTR62_008479</name>
</gene>
<feature type="compositionally biased region" description="Basic and acidic residues" evidence="2">
    <location>
        <begin position="88"/>
        <end position="104"/>
    </location>
</feature>
<reference evidence="3" key="1">
    <citation type="submission" date="2023-08" db="EMBL/GenBank/DDBJ databases">
        <title>Black Yeasts Isolated from many extreme environments.</title>
        <authorList>
            <person name="Coleine C."/>
            <person name="Stajich J.E."/>
            <person name="Selbmann L."/>
        </authorList>
    </citation>
    <scope>NUCLEOTIDE SEQUENCE</scope>
    <source>
        <strain evidence="3">CCFEE 5401</strain>
    </source>
</reference>
<feature type="compositionally biased region" description="Polar residues" evidence="2">
    <location>
        <begin position="140"/>
        <end position="150"/>
    </location>
</feature>
<dbReference type="Proteomes" id="UP001310890">
    <property type="component" value="Unassembled WGS sequence"/>
</dbReference>
<accession>A0AAN7TMN9</accession>
<dbReference type="EMBL" id="JAVRRL010000009">
    <property type="protein sequence ID" value="KAK5116153.1"/>
    <property type="molecule type" value="Genomic_DNA"/>
</dbReference>
<keyword evidence="1" id="KW-0175">Coiled coil</keyword>
<proteinExistence type="predicted"/>
<feature type="compositionally biased region" description="Basic and acidic residues" evidence="2">
    <location>
        <begin position="151"/>
        <end position="160"/>
    </location>
</feature>
<evidence type="ECO:0000256" key="1">
    <source>
        <dbReference type="SAM" id="Coils"/>
    </source>
</evidence>
<dbReference type="AlphaFoldDB" id="A0AAN7TMN9"/>
<feature type="compositionally biased region" description="Polar residues" evidence="2">
    <location>
        <begin position="195"/>
        <end position="213"/>
    </location>
</feature>
<feature type="region of interest" description="Disordered" evidence="2">
    <location>
        <begin position="192"/>
        <end position="265"/>
    </location>
</feature>
<evidence type="ECO:0000313" key="3">
    <source>
        <dbReference type="EMBL" id="KAK5116153.1"/>
    </source>
</evidence>
<feature type="compositionally biased region" description="Polar residues" evidence="2">
    <location>
        <begin position="221"/>
        <end position="239"/>
    </location>
</feature>
<sequence>MNSSPPVRTWERPTSPIDSQYSLDLRALGLEEHSNETSPIPKPRVDRVLSEDIDGPSDFTLNMAAWMRGDTRNKSTMSSARSGLQAVKEQDLRERESVRQRDTLELPQSPVQIEDDQATASHHTPDHSPPKASPWHEQPSAFTPQHSAKIQTEDEHHDSSDWDPYAPSGTPQLPLHKHFLQPTVEEYHSELTPARLTSTTANLPSLRINTATRPRSEPASPIQSAHDTPGRPSSETLSPVRSPAVPHSRTVHNVSSPFTEPVNRGETERQMHKLQERCRQLESLNSALKQALDEEQRMRRQERLAYERQREESNRRLDEADTARHAAIDRAGNHEREADELDAKLLQLNENVKKRELAMQEAAQRYAKDRKEFEDKFDAHQSRHAQELSALQDKLRSAEQSRDMTNNQMELMQGQLSEHVGTVSKLEQLQREVEQSRSTATEREKEITARKDEINSLRTDLIHAEQHRDLARGELDELRDEFEQKRSGLLADRERAVKLGEDQQKSINELQQQLRDESAAHDTEVEKLEKAQQEAVAAADNEASEARNDIEAQQSLLNGAILERDAAQDDLAALKTEQARMSDTELATLRADLEASRTDLEALQQRITDKEAVDSELSLRLAENWRSRQTALVTKLNISEQNLSVQERKLEHRDMDLTVCKAKLERSQAQLVASSRKLVATEQNLVASEQKLVATEQKLLVCELERKRLHKACMKQWGREEVGVSEPQGFVYRFAGGRGERGQV</sequence>
<feature type="coiled-coil region" evidence="1">
    <location>
        <begin position="664"/>
        <end position="698"/>
    </location>
</feature>
<organism evidence="3 4">
    <name type="scientific">Meristemomyces frigidus</name>
    <dbReference type="NCBI Taxonomy" id="1508187"/>
    <lineage>
        <taxon>Eukaryota</taxon>
        <taxon>Fungi</taxon>
        <taxon>Dikarya</taxon>
        <taxon>Ascomycota</taxon>
        <taxon>Pezizomycotina</taxon>
        <taxon>Dothideomycetes</taxon>
        <taxon>Dothideomycetidae</taxon>
        <taxon>Mycosphaerellales</taxon>
        <taxon>Teratosphaeriaceae</taxon>
        <taxon>Meristemomyces</taxon>
    </lineage>
</organism>
<evidence type="ECO:0000256" key="2">
    <source>
        <dbReference type="SAM" id="MobiDB-lite"/>
    </source>
</evidence>
<protein>
    <submittedName>
        <fullName evidence="3">Uncharacterized protein</fullName>
    </submittedName>
</protein>
<name>A0AAN7TMN9_9PEZI</name>
<comment type="caution">
    <text evidence="3">The sequence shown here is derived from an EMBL/GenBank/DDBJ whole genome shotgun (WGS) entry which is preliminary data.</text>
</comment>
<evidence type="ECO:0000313" key="4">
    <source>
        <dbReference type="Proteomes" id="UP001310890"/>
    </source>
</evidence>